<dbReference type="Pfam" id="PF13456">
    <property type="entry name" value="RVT_3"/>
    <property type="match status" value="1"/>
</dbReference>
<organism evidence="2 3">
    <name type="scientific">Trema orientale</name>
    <name type="common">Charcoal tree</name>
    <name type="synonym">Celtis orientalis</name>
    <dbReference type="NCBI Taxonomy" id="63057"/>
    <lineage>
        <taxon>Eukaryota</taxon>
        <taxon>Viridiplantae</taxon>
        <taxon>Streptophyta</taxon>
        <taxon>Embryophyta</taxon>
        <taxon>Tracheophyta</taxon>
        <taxon>Spermatophyta</taxon>
        <taxon>Magnoliopsida</taxon>
        <taxon>eudicotyledons</taxon>
        <taxon>Gunneridae</taxon>
        <taxon>Pentapetalae</taxon>
        <taxon>rosids</taxon>
        <taxon>fabids</taxon>
        <taxon>Rosales</taxon>
        <taxon>Cannabaceae</taxon>
        <taxon>Trema</taxon>
    </lineage>
</organism>
<dbReference type="GO" id="GO:0003676">
    <property type="term" value="F:nucleic acid binding"/>
    <property type="evidence" value="ECO:0007669"/>
    <property type="project" value="InterPro"/>
</dbReference>
<dbReference type="PANTHER" id="PTHR47723">
    <property type="entry name" value="OS05G0353850 PROTEIN"/>
    <property type="match status" value="1"/>
</dbReference>
<dbReference type="InParanoid" id="A0A2P5E4E0"/>
<evidence type="ECO:0000313" key="2">
    <source>
        <dbReference type="EMBL" id="PON80417.1"/>
    </source>
</evidence>
<name>A0A2P5E4E0_TREOI</name>
<evidence type="ECO:0000313" key="3">
    <source>
        <dbReference type="Proteomes" id="UP000237000"/>
    </source>
</evidence>
<comment type="caution">
    <text evidence="2">The sequence shown here is derived from an EMBL/GenBank/DDBJ whole genome shotgun (WGS) entry which is preliminary data.</text>
</comment>
<dbReference type="CDD" id="cd06222">
    <property type="entry name" value="RNase_H_like"/>
    <property type="match status" value="1"/>
</dbReference>
<proteinExistence type="predicted"/>
<evidence type="ECO:0000259" key="1">
    <source>
        <dbReference type="Pfam" id="PF13456"/>
    </source>
</evidence>
<dbReference type="Proteomes" id="UP000237000">
    <property type="component" value="Unassembled WGS sequence"/>
</dbReference>
<accession>A0A2P5E4E0</accession>
<dbReference type="InterPro" id="IPR053151">
    <property type="entry name" value="RNase_H-like"/>
</dbReference>
<dbReference type="OrthoDB" id="1738636at2759"/>
<dbReference type="AlphaFoldDB" id="A0A2P5E4E0"/>
<gene>
    <name evidence="2" type="ORF">TorRG33x02_234210</name>
</gene>
<dbReference type="PANTHER" id="PTHR47723:SF21">
    <property type="entry name" value="POLYNUCLEOTIDYL TRANSFERASE, RIBONUCLEASE H-LIKE SUPERFAMILY PROTEIN"/>
    <property type="match status" value="1"/>
</dbReference>
<protein>
    <recommendedName>
        <fullName evidence="1">RNase H type-1 domain-containing protein</fullName>
    </recommendedName>
</protein>
<dbReference type="EMBL" id="JXTC01000231">
    <property type="protein sequence ID" value="PON80417.1"/>
    <property type="molecule type" value="Genomic_DNA"/>
</dbReference>
<keyword evidence="3" id="KW-1185">Reference proteome</keyword>
<reference evidence="3" key="1">
    <citation type="submission" date="2016-06" db="EMBL/GenBank/DDBJ databases">
        <title>Parallel loss of symbiosis genes in relatives of nitrogen-fixing non-legume Parasponia.</title>
        <authorList>
            <person name="Van Velzen R."/>
            <person name="Holmer R."/>
            <person name="Bu F."/>
            <person name="Rutten L."/>
            <person name="Van Zeijl A."/>
            <person name="Liu W."/>
            <person name="Santuari L."/>
            <person name="Cao Q."/>
            <person name="Sharma T."/>
            <person name="Shen D."/>
            <person name="Roswanjaya Y."/>
            <person name="Wardhani T."/>
            <person name="Kalhor M.S."/>
            <person name="Jansen J."/>
            <person name="Van den Hoogen J."/>
            <person name="Gungor B."/>
            <person name="Hartog M."/>
            <person name="Hontelez J."/>
            <person name="Verver J."/>
            <person name="Yang W.-C."/>
            <person name="Schijlen E."/>
            <person name="Repin R."/>
            <person name="Schilthuizen M."/>
            <person name="Schranz E."/>
            <person name="Heidstra R."/>
            <person name="Miyata K."/>
            <person name="Fedorova E."/>
            <person name="Kohlen W."/>
            <person name="Bisseling T."/>
            <person name="Smit S."/>
            <person name="Geurts R."/>
        </authorList>
    </citation>
    <scope>NUCLEOTIDE SEQUENCE [LARGE SCALE GENOMIC DNA]</scope>
    <source>
        <strain evidence="3">cv. RG33-2</strain>
    </source>
</reference>
<dbReference type="InterPro" id="IPR002156">
    <property type="entry name" value="RNaseH_domain"/>
</dbReference>
<sequence length="121" mass="13400">MPSDHGKFKLNIDAASFAEICCFGIAIIHDHIGRVVFTGCVKILGLFDPLTVELLAIREGLVLVSNFGLQIQILESDSSNAVSLVNYATDGLTAMDLITEDIKCIMSIKVWYMQLHSQKWK</sequence>
<dbReference type="InterPro" id="IPR044730">
    <property type="entry name" value="RNase_H-like_dom_plant"/>
</dbReference>
<feature type="domain" description="RNase H type-1" evidence="1">
    <location>
        <begin position="26"/>
        <end position="116"/>
    </location>
</feature>
<dbReference type="GO" id="GO:0004523">
    <property type="term" value="F:RNA-DNA hybrid ribonuclease activity"/>
    <property type="evidence" value="ECO:0007669"/>
    <property type="project" value="InterPro"/>
</dbReference>